<sequence>MCTILCKKLLFLREAGGKHKKRTEVFCPVYSAGCVLMTFLAG</sequence>
<name>A0AAN0T2F7_HEYCO</name>
<dbReference type="EMBL" id="CP010525">
    <property type="protein sequence ID" value="AJO21033.1"/>
    <property type="molecule type" value="Genomic_DNA"/>
</dbReference>
<protein>
    <submittedName>
        <fullName evidence="1">Uncharacterized protein</fullName>
    </submittedName>
</protein>
<accession>A0AAN0T2F7</accession>
<evidence type="ECO:0000313" key="1">
    <source>
        <dbReference type="EMBL" id="AJO21033.1"/>
    </source>
</evidence>
<evidence type="ECO:0000313" key="2">
    <source>
        <dbReference type="Proteomes" id="UP000032024"/>
    </source>
</evidence>
<dbReference type="AlphaFoldDB" id="A0AAN0T2F7"/>
<gene>
    <name evidence="1" type="ORF">SB48_HM08orf00363</name>
</gene>
<proteinExistence type="predicted"/>
<reference evidence="2" key="1">
    <citation type="submission" date="2015-01" db="EMBL/GenBank/DDBJ databases">
        <title>Comparative genome analysis of Bacillus coagulans HM-08, Clostridium butyricum HM-68, Bacillus subtilis HM-66 and Bacillus paralicheniformis BL-09.</title>
        <authorList>
            <person name="Zhang H."/>
        </authorList>
    </citation>
    <scope>NUCLEOTIDE SEQUENCE [LARGE SCALE GENOMIC DNA]</scope>
    <source>
        <strain evidence="2">HM-08</strain>
    </source>
</reference>
<dbReference type="Proteomes" id="UP000032024">
    <property type="component" value="Chromosome"/>
</dbReference>
<organism evidence="1 2">
    <name type="scientific">Heyndrickxia coagulans</name>
    <name type="common">Weizmannia coagulans</name>
    <dbReference type="NCBI Taxonomy" id="1398"/>
    <lineage>
        <taxon>Bacteria</taxon>
        <taxon>Bacillati</taxon>
        <taxon>Bacillota</taxon>
        <taxon>Bacilli</taxon>
        <taxon>Bacillales</taxon>
        <taxon>Bacillaceae</taxon>
        <taxon>Heyndrickxia</taxon>
    </lineage>
</organism>
<keyword evidence="2" id="KW-1185">Reference proteome</keyword>